<dbReference type="Gene3D" id="2.10.25.10">
    <property type="entry name" value="Laminin"/>
    <property type="match status" value="1"/>
</dbReference>
<evidence type="ECO:0000313" key="2">
    <source>
        <dbReference type="Proteomes" id="UP001152888"/>
    </source>
</evidence>
<protein>
    <recommendedName>
        <fullName evidence="3">EGF-like domain-containing protein</fullName>
    </recommendedName>
</protein>
<proteinExistence type="predicted"/>
<comment type="caution">
    <text evidence="1">The sequence shown here is derived from an EMBL/GenBank/DDBJ whole genome shotgun (WGS) entry which is preliminary data.</text>
</comment>
<evidence type="ECO:0000313" key="1">
    <source>
        <dbReference type="EMBL" id="CAH1985747.1"/>
    </source>
</evidence>
<dbReference type="Proteomes" id="UP001152888">
    <property type="component" value="Unassembled WGS sequence"/>
</dbReference>
<dbReference type="EMBL" id="CAKOFQ010006985">
    <property type="protein sequence ID" value="CAH1985747.1"/>
    <property type="molecule type" value="Genomic_DNA"/>
</dbReference>
<dbReference type="OrthoDB" id="6768544at2759"/>
<keyword evidence="2" id="KW-1185">Reference proteome</keyword>
<reference evidence="1" key="1">
    <citation type="submission" date="2022-03" db="EMBL/GenBank/DDBJ databases">
        <authorList>
            <person name="Sayadi A."/>
        </authorList>
    </citation>
    <scope>NUCLEOTIDE SEQUENCE</scope>
</reference>
<evidence type="ECO:0008006" key="3">
    <source>
        <dbReference type="Google" id="ProtNLM"/>
    </source>
</evidence>
<organism evidence="1 2">
    <name type="scientific">Acanthoscelides obtectus</name>
    <name type="common">Bean weevil</name>
    <name type="synonym">Bruchus obtectus</name>
    <dbReference type="NCBI Taxonomy" id="200917"/>
    <lineage>
        <taxon>Eukaryota</taxon>
        <taxon>Metazoa</taxon>
        <taxon>Ecdysozoa</taxon>
        <taxon>Arthropoda</taxon>
        <taxon>Hexapoda</taxon>
        <taxon>Insecta</taxon>
        <taxon>Pterygota</taxon>
        <taxon>Neoptera</taxon>
        <taxon>Endopterygota</taxon>
        <taxon>Coleoptera</taxon>
        <taxon>Polyphaga</taxon>
        <taxon>Cucujiformia</taxon>
        <taxon>Chrysomeloidea</taxon>
        <taxon>Chrysomelidae</taxon>
        <taxon>Bruchinae</taxon>
        <taxon>Bruchini</taxon>
        <taxon>Acanthoscelides</taxon>
    </lineage>
</organism>
<dbReference type="AlphaFoldDB" id="A0A9P0L1D7"/>
<sequence length="115" mass="12804">MDDLKLFASSNKQLDRELDIVKRFSEDICMQLGLEKCKRITITRGKISMNVNQITENSAGFDYLDLSTHMFLALTHVGVSAVRCHCPKNFTGNTCETPISSIKGFAATAESLSRQ</sequence>
<gene>
    <name evidence="1" type="ORF">ACAOBT_LOCUS16858</name>
</gene>
<accession>A0A9P0L1D7</accession>
<name>A0A9P0L1D7_ACAOB</name>